<evidence type="ECO:0000256" key="1">
    <source>
        <dbReference type="ARBA" id="ARBA00022737"/>
    </source>
</evidence>
<dbReference type="Pfam" id="PF01436">
    <property type="entry name" value="NHL"/>
    <property type="match status" value="2"/>
</dbReference>
<dbReference type="InterPro" id="IPR011042">
    <property type="entry name" value="6-blade_b-propeller_TolB-like"/>
</dbReference>
<reference evidence="2" key="1">
    <citation type="submission" date="2013-08" db="EMBL/GenBank/DDBJ databases">
        <authorList>
            <person name="Mendez C."/>
            <person name="Richter M."/>
            <person name="Ferrer M."/>
            <person name="Sanchez J."/>
        </authorList>
    </citation>
    <scope>NUCLEOTIDE SEQUENCE</scope>
</reference>
<evidence type="ECO:0000313" key="2">
    <source>
        <dbReference type="EMBL" id="EQD72300.1"/>
    </source>
</evidence>
<reference evidence="2" key="2">
    <citation type="journal article" date="2014" name="ISME J.">
        <title>Microbial stratification in low pH oxic and suboxic macroscopic growths along an acid mine drainage.</title>
        <authorList>
            <person name="Mendez-Garcia C."/>
            <person name="Mesa V."/>
            <person name="Sprenger R.R."/>
            <person name="Richter M."/>
            <person name="Diez M.S."/>
            <person name="Solano J."/>
            <person name="Bargiela R."/>
            <person name="Golyshina O.V."/>
            <person name="Manteca A."/>
            <person name="Ramos J.L."/>
            <person name="Gallego J.R."/>
            <person name="Llorente I."/>
            <person name="Martins Dos Santos V.A."/>
            <person name="Jensen O.N."/>
            <person name="Pelaez A.I."/>
            <person name="Sanchez J."/>
            <person name="Ferrer M."/>
        </authorList>
    </citation>
    <scope>NUCLEOTIDE SEQUENCE</scope>
</reference>
<sequence length="302" mass="30594">MGRERSVTLVLTAAAIVLLGGLAAPLAPRGTASSTDLGAGAAPSVGAPSANVDPMPAPLPFSTGMAASVALGVPNLTGAYRSPPTNASDFTALPEYAITDPAGNVWVTDWGASRVLEFRAPYRTGEAASVVLGQSTFTGNRSASTAVNLSSPAGLAMDASGDLWVADWGNQRVLEYVPPFRSGMAASLVLGQPNFTARTPGENASAFDDPVGLAFDPAGDLWVADRGNNRVLEFVPPFRSGMAAAAVLGQSGFGGTAAGTGPQNLSFPIDVAAAGSTLWVADELNDRVVGFVAPWTTGESAT</sequence>
<organism evidence="2">
    <name type="scientific">mine drainage metagenome</name>
    <dbReference type="NCBI Taxonomy" id="410659"/>
    <lineage>
        <taxon>unclassified sequences</taxon>
        <taxon>metagenomes</taxon>
        <taxon>ecological metagenomes</taxon>
    </lineage>
</organism>
<dbReference type="AlphaFoldDB" id="T1CSJ4"/>
<accession>T1CSJ4</accession>
<dbReference type="PROSITE" id="PS51125">
    <property type="entry name" value="NHL"/>
    <property type="match status" value="2"/>
</dbReference>
<dbReference type="GO" id="GO:0008270">
    <property type="term" value="F:zinc ion binding"/>
    <property type="evidence" value="ECO:0007669"/>
    <property type="project" value="UniProtKB-KW"/>
</dbReference>
<dbReference type="PANTHER" id="PTHR24104">
    <property type="entry name" value="E3 UBIQUITIN-PROTEIN LIGASE NHLRC1-RELATED"/>
    <property type="match status" value="1"/>
</dbReference>
<gene>
    <name evidence="2" type="ORF">B1B_03839</name>
</gene>
<proteinExistence type="predicted"/>
<keyword evidence="1" id="KW-0677">Repeat</keyword>
<name>T1CSJ4_9ZZZZ</name>
<dbReference type="Gene3D" id="2.120.10.30">
    <property type="entry name" value="TolB, C-terminal domain"/>
    <property type="match status" value="1"/>
</dbReference>
<dbReference type="CDD" id="cd05819">
    <property type="entry name" value="NHL"/>
    <property type="match status" value="1"/>
</dbReference>
<dbReference type="PANTHER" id="PTHR24104:SF25">
    <property type="entry name" value="PROTEIN LIN-41"/>
    <property type="match status" value="1"/>
</dbReference>
<dbReference type="InterPro" id="IPR001258">
    <property type="entry name" value="NHL_repeat"/>
</dbReference>
<dbReference type="InterPro" id="IPR050952">
    <property type="entry name" value="TRIM-NHL_E3_ligases"/>
</dbReference>
<dbReference type="EMBL" id="AUZY01002384">
    <property type="protein sequence ID" value="EQD72300.1"/>
    <property type="molecule type" value="Genomic_DNA"/>
</dbReference>
<comment type="caution">
    <text evidence="2">The sequence shown here is derived from an EMBL/GenBank/DDBJ whole genome shotgun (WGS) entry which is preliminary data.</text>
</comment>
<protein>
    <submittedName>
        <fullName evidence="2">NHL repeat containing protein</fullName>
    </submittedName>
</protein>
<feature type="non-terminal residue" evidence="2">
    <location>
        <position position="302"/>
    </location>
</feature>
<dbReference type="SUPFAM" id="SSF101898">
    <property type="entry name" value="NHL repeat"/>
    <property type="match status" value="1"/>
</dbReference>